<protein>
    <recommendedName>
        <fullName evidence="6">Entry exclusion lipoprotein TrbK</fullName>
    </recommendedName>
</protein>
<sequence length="93" mass="10426">MFKTILVSLAISATLVGCGSTSNKTAAVATNKTEEIASNQERDDQICKMEKRIGSNMMRRVCYTVEERERMEEASREGWIRMQRGTETSGSDN</sequence>
<dbReference type="PROSITE" id="PS51257">
    <property type="entry name" value="PROKAR_LIPOPROTEIN"/>
    <property type="match status" value="1"/>
</dbReference>
<evidence type="ECO:0000313" key="4">
    <source>
        <dbReference type="Proteomes" id="UP000056750"/>
    </source>
</evidence>
<feature type="region of interest" description="Disordered" evidence="1">
    <location>
        <begin position="72"/>
        <end position="93"/>
    </location>
</feature>
<dbReference type="AlphaFoldDB" id="A0AAW7Z3N6"/>
<name>A0AAW7Z3N6_9ALTE</name>
<evidence type="ECO:0000256" key="1">
    <source>
        <dbReference type="SAM" id="MobiDB-lite"/>
    </source>
</evidence>
<reference evidence="3" key="2">
    <citation type="submission" date="2023-07" db="EMBL/GenBank/DDBJ databases">
        <title>Genome content predicts the carbon catabolic preferences of heterotrophic bacteria.</title>
        <authorList>
            <person name="Gralka M."/>
        </authorList>
    </citation>
    <scope>NUCLEOTIDE SEQUENCE</scope>
    <source>
        <strain evidence="3">F2M12</strain>
    </source>
</reference>
<gene>
    <name evidence="2" type="ORF">AVL57_10630</name>
    <name evidence="3" type="ORF">Q4527_13145</name>
</gene>
<dbReference type="Proteomes" id="UP001170717">
    <property type="component" value="Unassembled WGS sequence"/>
</dbReference>
<dbReference type="EMBL" id="CP013926">
    <property type="protein sequence ID" value="AMJ74379.1"/>
    <property type="molecule type" value="Genomic_DNA"/>
</dbReference>
<evidence type="ECO:0000313" key="3">
    <source>
        <dbReference type="EMBL" id="MDO6578345.1"/>
    </source>
</evidence>
<keyword evidence="4" id="KW-1185">Reference proteome</keyword>
<organism evidence="3 5">
    <name type="scientific">Alteromonas stellipolaris</name>
    <dbReference type="NCBI Taxonomy" id="233316"/>
    <lineage>
        <taxon>Bacteria</taxon>
        <taxon>Pseudomonadati</taxon>
        <taxon>Pseudomonadota</taxon>
        <taxon>Gammaproteobacteria</taxon>
        <taxon>Alteromonadales</taxon>
        <taxon>Alteromonadaceae</taxon>
        <taxon>Alteromonas/Salinimonas group</taxon>
        <taxon>Alteromonas</taxon>
    </lineage>
</organism>
<dbReference type="KEGG" id="asq:AVL57_10630"/>
<accession>A0AAW7Z3N6</accession>
<dbReference type="RefSeq" id="WP_057793209.1">
    <property type="nucleotide sequence ID" value="NZ_CAXIBE010000007.1"/>
</dbReference>
<evidence type="ECO:0000313" key="2">
    <source>
        <dbReference type="EMBL" id="AMJ74379.1"/>
    </source>
</evidence>
<dbReference type="GeneID" id="83258202"/>
<dbReference type="Proteomes" id="UP000056750">
    <property type="component" value="Chromosome"/>
</dbReference>
<proteinExistence type="predicted"/>
<reference evidence="2 4" key="1">
    <citation type="submission" date="2015-12" db="EMBL/GenBank/DDBJ databases">
        <title>Intraspecies pangenome expansion in the marine bacterium Alteromonas.</title>
        <authorList>
            <person name="Lopez-Perez M."/>
            <person name="Rodriguez-Valera F."/>
        </authorList>
    </citation>
    <scope>NUCLEOTIDE SEQUENCE [LARGE SCALE GENOMIC DNA]</scope>
    <source>
        <strain evidence="2 4">LMG 21861</strain>
    </source>
</reference>
<evidence type="ECO:0008006" key="6">
    <source>
        <dbReference type="Google" id="ProtNLM"/>
    </source>
</evidence>
<dbReference type="EMBL" id="JAUOQI010000008">
    <property type="protein sequence ID" value="MDO6578345.1"/>
    <property type="molecule type" value="Genomic_DNA"/>
</dbReference>
<evidence type="ECO:0000313" key="5">
    <source>
        <dbReference type="Proteomes" id="UP001170717"/>
    </source>
</evidence>